<organism evidence="1 2">
    <name type="scientific">Capillimicrobium parvum</name>
    <dbReference type="NCBI Taxonomy" id="2884022"/>
    <lineage>
        <taxon>Bacteria</taxon>
        <taxon>Bacillati</taxon>
        <taxon>Actinomycetota</taxon>
        <taxon>Thermoleophilia</taxon>
        <taxon>Solirubrobacterales</taxon>
        <taxon>Capillimicrobiaceae</taxon>
        <taxon>Capillimicrobium</taxon>
    </lineage>
</organism>
<reference evidence="1" key="1">
    <citation type="journal article" date="2022" name="Int. J. Syst. Evol. Microbiol.">
        <title>Pseudomonas aegrilactucae sp. nov. and Pseudomonas morbosilactucae sp. nov., pathogens causing bacterial rot of lettuce in Japan.</title>
        <authorList>
            <person name="Sawada H."/>
            <person name="Fujikawa T."/>
            <person name="Satou M."/>
        </authorList>
    </citation>
    <scope>NUCLEOTIDE SEQUENCE</scope>
    <source>
        <strain evidence="1">0166_1</strain>
    </source>
</reference>
<dbReference type="InterPro" id="IPR049574">
    <property type="entry name" value="CrtA-like"/>
</dbReference>
<evidence type="ECO:0008006" key="3">
    <source>
        <dbReference type="Google" id="ProtNLM"/>
    </source>
</evidence>
<keyword evidence="2" id="KW-1185">Reference proteome</keyword>
<evidence type="ECO:0000313" key="1">
    <source>
        <dbReference type="EMBL" id="UGS35429.1"/>
    </source>
</evidence>
<accession>A0A9E7C0A7</accession>
<name>A0A9E7C0A7_9ACTN</name>
<evidence type="ECO:0000313" key="2">
    <source>
        <dbReference type="Proteomes" id="UP001162834"/>
    </source>
</evidence>
<protein>
    <recommendedName>
        <fullName evidence="3">Spheroidene monooxygenase</fullName>
    </recommendedName>
</protein>
<dbReference type="RefSeq" id="WP_259315116.1">
    <property type="nucleotide sequence ID" value="NZ_CP087164.1"/>
</dbReference>
<gene>
    <name evidence="1" type="ORF">DSM104329_01817</name>
</gene>
<dbReference type="CDD" id="cd21650">
    <property type="entry name" value="CrtA-like"/>
    <property type="match status" value="1"/>
</dbReference>
<sequence>MLLTVHLVPAGAPQALRRLRRRPAPRDGLIWSETTLIAPLPAGGPPRVDGNGLIAAWRDGEALDAFLADDPLAGWLATGWSVRLEPLRAYGGLPELPGLGRPEREADPREPVAVLTFGRTKLHRLVPFLRASAAAERQARRDPAVLLSTAITRPPRTVATFSVWRTAEEMRAYATQAGAAHAEAMRRNAERPFHRDQLFARFRPSAVEGSFHRSAARLQESTAA</sequence>
<dbReference type="Proteomes" id="UP001162834">
    <property type="component" value="Chromosome"/>
</dbReference>
<dbReference type="EMBL" id="CP087164">
    <property type="protein sequence ID" value="UGS35429.1"/>
    <property type="molecule type" value="Genomic_DNA"/>
</dbReference>
<dbReference type="AlphaFoldDB" id="A0A9E7C0A7"/>
<proteinExistence type="predicted"/>
<dbReference type="KEGG" id="sbae:DSM104329_01817"/>